<proteinExistence type="predicted"/>
<keyword evidence="1" id="KW-0812">Transmembrane</keyword>
<reference evidence="2 3" key="1">
    <citation type="submission" date="2012-10" db="EMBL/GenBank/DDBJ databases">
        <authorList>
            <person name="Zafar N."/>
            <person name="Inman J."/>
            <person name="Hall N."/>
            <person name="Lorenzi H."/>
            <person name="Caler E."/>
        </authorList>
    </citation>
    <scope>NUCLEOTIDE SEQUENCE [LARGE SCALE GENOMIC DNA]</scope>
    <source>
        <strain evidence="2 3">IP1</strain>
    </source>
</reference>
<dbReference type="RefSeq" id="XP_004183069.1">
    <property type="nucleotide sequence ID" value="XM_004183021.1"/>
</dbReference>
<name>A0A0A1TWK0_ENTIV</name>
<dbReference type="EMBL" id="KB207240">
    <property type="protein sequence ID" value="ELP83723.1"/>
    <property type="molecule type" value="Genomic_DNA"/>
</dbReference>
<feature type="transmembrane region" description="Helical" evidence="1">
    <location>
        <begin position="14"/>
        <end position="36"/>
    </location>
</feature>
<evidence type="ECO:0000313" key="2">
    <source>
        <dbReference type="EMBL" id="ELP83723.1"/>
    </source>
</evidence>
<dbReference type="Proteomes" id="UP000014680">
    <property type="component" value="Unassembled WGS sequence"/>
</dbReference>
<feature type="non-terminal residue" evidence="2">
    <location>
        <position position="1"/>
    </location>
</feature>
<dbReference type="AlphaFoldDB" id="A0A0A1TWK0"/>
<gene>
    <name evidence="2" type="ORF">EIN_469070</name>
</gene>
<feature type="non-terminal residue" evidence="2">
    <location>
        <position position="58"/>
    </location>
</feature>
<dbReference type="VEuPathDB" id="AmoebaDB:EIN_469070"/>
<organism evidence="2 3">
    <name type="scientific">Entamoeba invadens IP1</name>
    <dbReference type="NCBI Taxonomy" id="370355"/>
    <lineage>
        <taxon>Eukaryota</taxon>
        <taxon>Amoebozoa</taxon>
        <taxon>Evosea</taxon>
        <taxon>Archamoebae</taxon>
        <taxon>Mastigamoebida</taxon>
        <taxon>Entamoebidae</taxon>
        <taxon>Entamoeba</taxon>
    </lineage>
</organism>
<dbReference type="KEGG" id="eiv:EIN_469070"/>
<keyword evidence="1" id="KW-1133">Transmembrane helix</keyword>
<sequence>MVNFGNPRMTLGENIFTCICFFFYGLNYLVFFNGVVNVGDRLFDQFDYNLAFMSTYPL</sequence>
<keyword evidence="1" id="KW-0472">Membrane</keyword>
<keyword evidence="3" id="KW-1185">Reference proteome</keyword>
<accession>A0A0A1TWK0</accession>
<dbReference type="GeneID" id="14882641"/>
<protein>
    <submittedName>
        <fullName evidence="2">Nucleoside transporter, putative</fullName>
    </submittedName>
</protein>
<evidence type="ECO:0000313" key="3">
    <source>
        <dbReference type="Proteomes" id="UP000014680"/>
    </source>
</evidence>
<evidence type="ECO:0000256" key="1">
    <source>
        <dbReference type="SAM" id="Phobius"/>
    </source>
</evidence>